<reference evidence="4 5" key="1">
    <citation type="submission" date="2024-03" db="EMBL/GenBank/DDBJ databases">
        <title>Aureococcus anophagefferens CCMP1851 and Kratosvirus quantuckense: Draft genome of a second virus-susceptible host strain in the model system.</title>
        <authorList>
            <person name="Chase E."/>
            <person name="Truchon A.R."/>
            <person name="Schepens W."/>
            <person name="Wilhelm S.W."/>
        </authorList>
    </citation>
    <scope>NUCLEOTIDE SEQUENCE [LARGE SCALE GENOMIC DNA]</scope>
    <source>
        <strain evidence="4 5">CCMP1851</strain>
    </source>
</reference>
<feature type="compositionally biased region" description="Basic and acidic residues" evidence="3">
    <location>
        <begin position="827"/>
        <end position="836"/>
    </location>
</feature>
<keyword evidence="1" id="KW-0547">Nucleotide-binding</keyword>
<evidence type="ECO:0000256" key="2">
    <source>
        <dbReference type="ARBA" id="ARBA00022840"/>
    </source>
</evidence>
<dbReference type="Gene3D" id="1.20.1270.10">
    <property type="match status" value="1"/>
</dbReference>
<dbReference type="SUPFAM" id="SSF100920">
    <property type="entry name" value="Heat shock protein 70kD (HSP70), peptide-binding domain"/>
    <property type="match status" value="1"/>
</dbReference>
<keyword evidence="2" id="KW-0067">ATP-binding</keyword>
<dbReference type="Gene3D" id="3.30.420.40">
    <property type="match status" value="2"/>
</dbReference>
<dbReference type="InterPro" id="IPR013126">
    <property type="entry name" value="Hsp_70_fam"/>
</dbReference>
<keyword evidence="5" id="KW-1185">Reference proteome</keyword>
<dbReference type="PANTHER" id="PTHR45639:SF4">
    <property type="entry name" value="HSC70CB, ISOFORM G"/>
    <property type="match status" value="1"/>
</dbReference>
<evidence type="ECO:0000313" key="4">
    <source>
        <dbReference type="EMBL" id="KAK7254382.1"/>
    </source>
</evidence>
<dbReference type="CDD" id="cd11732">
    <property type="entry name" value="ASKHA_NBD_HSP70_HSP105-110-like"/>
    <property type="match status" value="1"/>
</dbReference>
<feature type="compositionally biased region" description="Basic and acidic residues" evidence="3">
    <location>
        <begin position="844"/>
        <end position="855"/>
    </location>
</feature>
<dbReference type="InterPro" id="IPR029047">
    <property type="entry name" value="HSP70_peptide-bd_sf"/>
</dbReference>
<proteinExistence type="predicted"/>
<dbReference type="EMBL" id="JBBJCI010000031">
    <property type="protein sequence ID" value="KAK7254382.1"/>
    <property type="molecule type" value="Genomic_DNA"/>
</dbReference>
<protein>
    <submittedName>
        <fullName evidence="4">Heat shock protein family A (Hsp70)</fullName>
    </submittedName>
</protein>
<evidence type="ECO:0000256" key="1">
    <source>
        <dbReference type="ARBA" id="ARBA00022741"/>
    </source>
</evidence>
<feature type="compositionally biased region" description="Low complexity" evidence="3">
    <location>
        <begin position="592"/>
        <end position="606"/>
    </location>
</feature>
<dbReference type="InterPro" id="IPR029048">
    <property type="entry name" value="HSP70_C_sf"/>
</dbReference>
<dbReference type="Proteomes" id="UP001363151">
    <property type="component" value="Unassembled WGS sequence"/>
</dbReference>
<dbReference type="SUPFAM" id="SSF100934">
    <property type="entry name" value="Heat shock protein 70kD (HSP70), C-terminal subdomain"/>
    <property type="match status" value="1"/>
</dbReference>
<feature type="region of interest" description="Disordered" evidence="3">
    <location>
        <begin position="814"/>
        <end position="888"/>
    </location>
</feature>
<evidence type="ECO:0000256" key="3">
    <source>
        <dbReference type="SAM" id="MobiDB-lite"/>
    </source>
</evidence>
<dbReference type="InterPro" id="IPR043129">
    <property type="entry name" value="ATPase_NBD"/>
</dbReference>
<organism evidence="4 5">
    <name type="scientific">Aureococcus anophagefferens</name>
    <name type="common">Harmful bloom alga</name>
    <dbReference type="NCBI Taxonomy" id="44056"/>
    <lineage>
        <taxon>Eukaryota</taxon>
        <taxon>Sar</taxon>
        <taxon>Stramenopiles</taxon>
        <taxon>Ochrophyta</taxon>
        <taxon>Pelagophyceae</taxon>
        <taxon>Pelagomonadales</taxon>
        <taxon>Pelagomonadaceae</taxon>
        <taxon>Aureococcus</taxon>
    </lineage>
</organism>
<keyword evidence="4" id="KW-0346">Stress response</keyword>
<feature type="region of interest" description="Disordered" evidence="3">
    <location>
        <begin position="541"/>
        <end position="615"/>
    </location>
</feature>
<dbReference type="Gene3D" id="2.60.34.10">
    <property type="entry name" value="Substrate Binding Domain Of DNAk, Chain A, domain 1"/>
    <property type="match status" value="1"/>
</dbReference>
<comment type="caution">
    <text evidence="4">The sequence shown here is derived from an EMBL/GenBank/DDBJ whole genome shotgun (WGS) entry which is preliminary data.</text>
</comment>
<name>A0ABR1GEZ4_AURAN</name>
<evidence type="ECO:0000313" key="5">
    <source>
        <dbReference type="Proteomes" id="UP001363151"/>
    </source>
</evidence>
<dbReference type="Gene3D" id="3.90.640.10">
    <property type="entry name" value="Actin, Chain A, domain 4"/>
    <property type="match status" value="1"/>
</dbReference>
<gene>
    <name evidence="4" type="primary">HSPA4L</name>
    <name evidence="4" type="ORF">SO694_00009567</name>
</gene>
<accession>A0ABR1GEZ4</accession>
<dbReference type="SUPFAM" id="SSF53067">
    <property type="entry name" value="Actin-like ATPase domain"/>
    <property type="match status" value="2"/>
</dbReference>
<feature type="compositionally biased region" description="Basic and acidic residues" evidence="3">
    <location>
        <begin position="549"/>
        <end position="591"/>
    </location>
</feature>
<dbReference type="PRINTS" id="PR00301">
    <property type="entry name" value="HEATSHOCK70"/>
</dbReference>
<feature type="region of interest" description="Disordered" evidence="3">
    <location>
        <begin position="433"/>
        <end position="458"/>
    </location>
</feature>
<sequence>MAVVGLDFGCLNAVMAQAERGGVTVLLNENSKRLNANLVPLARARAPGARRRALLAGEAASSIARSNYKNTISCMKRFMGRKMSEPEVAAEIARVPGVKFVEVDGLVGVEVMYDGEPKALSIPQCAAMMLFKMSQICADSNKGASIAEVVVSVPAWFTNSQRLAMLDACDVAGLRCLRLMHDTTATALEYGIWRSAKKAFDEKVTQRVLFVDMGYSSYQVSIVDYVIGKLVVKATAWDRTLGGRDFDEVIAAWIAGEFKAKHKCDPMENPKARMKLLDTAEKAKKTLSPHGVGEANIYCECLMNDLDFSIKLTLDKFEELIQPLLDRLVAPVDRALEASGTDPKDLAATEICGGGSRVASVKKVLAARLGLDASATNYGLKTTLNADECVSKGCAMQAAMLSPRFKVKEYQIYEATPFGVSLSWDQGAAAAAAPMDTSADGGDDDGADDGATAGTSDVVLFPRNGETPSTKRLTFRRGDDFKITASYDAKDAALLPAQCEALIGEFTVKGVPPASADAPSRVRVNVAHSVHGTVAISSAQLVVEVPDDEPAKKDDEKKDDAKADGEAKSEEKKDDAPAESKDGEAKAESPAKADAAPAGDAKADAAPTKKKRKYKKTPLEVAATLPKMSKAQLDAALELEAQMANQDRVIQETNDMRNELEAYIYKMRDDVIGDLRPFAADDAKAAFEAALGGAEEWLYEGDGYDATKSQYAARLKDLHALGSPIQARFKAHEDRPAAVSALQTKIEDLKTFANSSDECFAHVDDSERATVRDAATKAGDWLMDMLDKQGKLEQHDDPALLPADVSAKLGDLERNTKAILAKPKPIPKKEEAKAEEPPPAPDATPKDDGDAKMDDASAPDVDMPDAQADKSDVDMPDAAAPDAPEPTD</sequence>
<dbReference type="PANTHER" id="PTHR45639">
    <property type="entry name" value="HSC70CB, ISOFORM G-RELATED"/>
    <property type="match status" value="1"/>
</dbReference>
<dbReference type="Gene3D" id="3.30.30.30">
    <property type="match status" value="1"/>
</dbReference>
<dbReference type="Pfam" id="PF00012">
    <property type="entry name" value="HSP70"/>
    <property type="match status" value="2"/>
</dbReference>